<reference evidence="1" key="2">
    <citation type="journal article" date="2017" name="Nat. Ecol. Evol.">
        <title>Lineage-specific genetic innovations streamline the genomes of Armillaria species to pathogenesis.</title>
        <authorList>
            <consortium name="DOE Joint Genome Institute"/>
            <person name="Sipos G."/>
            <person name="Prasanna A.N."/>
            <person name="Walter M.C."/>
            <person name="O'Connor E."/>
            <person name="Balint B."/>
            <person name="Krizsan K."/>
            <person name="Kiss B."/>
            <person name="Hess J."/>
            <person name="Varga T."/>
            <person name="Slot J."/>
            <person name="Riley R."/>
            <person name="Boka B."/>
            <person name="Rigling D."/>
            <person name="Barry K."/>
            <person name="Lee J."/>
            <person name="Mihaltcheva S."/>
            <person name="LaButti K."/>
            <person name="Lipzen A."/>
            <person name="Waldron R."/>
            <person name="Moloney N.M."/>
            <person name="Sperisen C."/>
            <person name="Kredics L."/>
            <person name="Vagvolgyi C."/>
            <person name="Patrignani A."/>
            <person name="Fitzpatrick D."/>
            <person name="Nagy I."/>
            <person name="Doyle S."/>
            <person name="Anderson J."/>
            <person name="Grigoriev I.V."/>
            <person name="Guldener U."/>
            <person name="Munsterkotter M."/>
            <person name="Nagy L.G."/>
        </authorList>
    </citation>
    <scope>NUCLEOTIDE SEQUENCE [LARGE SCALE GENOMIC DNA]</scope>
    <source>
        <strain evidence="1">28-4</strain>
    </source>
</reference>
<dbReference type="EMBL" id="KZ293602">
    <property type="protein sequence ID" value="PBK58169.1"/>
    <property type="molecule type" value="Genomic_DNA"/>
</dbReference>
<dbReference type="GO" id="GO:0016705">
    <property type="term" value="F:oxidoreductase activity, acting on paired donors, with incorporation or reduction of molecular oxygen"/>
    <property type="evidence" value="ECO:0007669"/>
    <property type="project" value="InterPro"/>
</dbReference>
<protein>
    <recommendedName>
        <fullName evidence="4">Cytochrome P450</fullName>
    </recommendedName>
</protein>
<evidence type="ECO:0000313" key="2">
    <source>
        <dbReference type="EMBL" id="PBK58187.1"/>
    </source>
</evidence>
<dbReference type="GO" id="GO:0020037">
    <property type="term" value="F:heme binding"/>
    <property type="evidence" value="ECO:0007669"/>
    <property type="project" value="InterPro"/>
</dbReference>
<dbReference type="STRING" id="1076256.A0A2H3AGP4"/>
<dbReference type="GO" id="GO:0005506">
    <property type="term" value="F:iron ion binding"/>
    <property type="evidence" value="ECO:0007669"/>
    <property type="project" value="InterPro"/>
</dbReference>
<gene>
    <name evidence="1" type="ORF">ARMSODRAFT_208952</name>
    <name evidence="2" type="ORF">ARMSODRAFT_967922</name>
</gene>
<evidence type="ECO:0000313" key="3">
    <source>
        <dbReference type="Proteomes" id="UP000218334"/>
    </source>
</evidence>
<reference evidence="3" key="1">
    <citation type="journal article" date="2017" name="Nat. Ecol. Evol.">
        <title>Genome expansion and lineage-specific genetic innovations in the forest pathogenic fungi Armillaria.</title>
        <authorList>
            <person name="Sipos G."/>
            <person name="Prasanna A.N."/>
            <person name="Walter M.C."/>
            <person name="O'Connor E."/>
            <person name="Balint B."/>
            <person name="Krizsan K."/>
            <person name="Kiss B."/>
            <person name="Hess J."/>
            <person name="Varga T."/>
            <person name="Slot J."/>
            <person name="Riley R."/>
            <person name="Boka B."/>
            <person name="Rigling D."/>
            <person name="Barry K."/>
            <person name="Lee J."/>
            <person name="Mihaltcheva S."/>
            <person name="LaButti K."/>
            <person name="Lipzen A."/>
            <person name="Waldron R."/>
            <person name="Moloney N.M."/>
            <person name="Sperisen C."/>
            <person name="Kredics L."/>
            <person name="Vagvoelgyi C."/>
            <person name="Patrignani A."/>
            <person name="Fitzpatrick D."/>
            <person name="Nagy I."/>
            <person name="Doyle S."/>
            <person name="Anderson J.B."/>
            <person name="Grigoriev I.V."/>
            <person name="Gueldener U."/>
            <person name="Muensterkoetter M."/>
            <person name="Nagy L.G."/>
        </authorList>
    </citation>
    <scope>NUCLEOTIDE SEQUENCE [LARGE SCALE GENOMIC DNA]</scope>
    <source>
        <strain evidence="3">28-4</strain>
    </source>
</reference>
<evidence type="ECO:0008006" key="4">
    <source>
        <dbReference type="Google" id="ProtNLM"/>
    </source>
</evidence>
<accession>A0A2H3AGP4</accession>
<dbReference type="EMBL" id="KZ293589">
    <property type="protein sequence ID" value="PBK58187.1"/>
    <property type="molecule type" value="Genomic_DNA"/>
</dbReference>
<proteinExistence type="predicted"/>
<dbReference type="SUPFAM" id="SSF48264">
    <property type="entry name" value="Cytochrome P450"/>
    <property type="match status" value="1"/>
</dbReference>
<sequence>MDLMYLQNNPDAVHERRFQQCGPTLSFRGIFATRHLLTTDTKAISYVLFNAYDYPKPDVTRKLLGEVAGEGLLTVEGSQHKQQRKIMNPAFSHANICEFHGVFLEKAIQLQQI</sequence>
<evidence type="ECO:0000313" key="1">
    <source>
        <dbReference type="EMBL" id="PBK58169.1"/>
    </source>
</evidence>
<dbReference type="GO" id="GO:0004497">
    <property type="term" value="F:monooxygenase activity"/>
    <property type="evidence" value="ECO:0007669"/>
    <property type="project" value="InterPro"/>
</dbReference>
<dbReference type="Gene3D" id="1.10.630.10">
    <property type="entry name" value="Cytochrome P450"/>
    <property type="match status" value="1"/>
</dbReference>
<name>A0A2H3AGP4_9AGAR</name>
<organism evidence="1 3">
    <name type="scientific">Armillaria solidipes</name>
    <dbReference type="NCBI Taxonomy" id="1076256"/>
    <lineage>
        <taxon>Eukaryota</taxon>
        <taxon>Fungi</taxon>
        <taxon>Dikarya</taxon>
        <taxon>Basidiomycota</taxon>
        <taxon>Agaricomycotina</taxon>
        <taxon>Agaricomycetes</taxon>
        <taxon>Agaricomycetidae</taxon>
        <taxon>Agaricales</taxon>
        <taxon>Marasmiineae</taxon>
        <taxon>Physalacriaceae</taxon>
        <taxon>Armillaria</taxon>
    </lineage>
</organism>
<dbReference type="AlphaFoldDB" id="A0A2H3AGP4"/>
<dbReference type="InterPro" id="IPR036396">
    <property type="entry name" value="Cyt_P450_sf"/>
</dbReference>
<dbReference type="Proteomes" id="UP000218334">
    <property type="component" value="Unassembled WGS sequence"/>
</dbReference>
<keyword evidence="3" id="KW-1185">Reference proteome</keyword>